<protein>
    <submittedName>
        <fullName evidence="3">Pilus assembly protein TadG-related protein</fullName>
    </submittedName>
</protein>
<keyword evidence="1" id="KW-0472">Membrane</keyword>
<dbReference type="EMBL" id="JAVALS010000001">
    <property type="protein sequence ID" value="MDP5225762.1"/>
    <property type="molecule type" value="Genomic_DNA"/>
</dbReference>
<feature type="transmembrane region" description="Helical" evidence="1">
    <location>
        <begin position="15"/>
        <end position="35"/>
    </location>
</feature>
<keyword evidence="1" id="KW-1133">Transmembrane helix</keyword>
<proteinExistence type="predicted"/>
<evidence type="ECO:0000313" key="4">
    <source>
        <dbReference type="Proteomes" id="UP001232725"/>
    </source>
</evidence>
<evidence type="ECO:0000313" key="3">
    <source>
        <dbReference type="EMBL" id="MDP5225762.1"/>
    </source>
</evidence>
<keyword evidence="1" id="KW-0812">Transmembrane</keyword>
<reference evidence="3 4" key="1">
    <citation type="submission" date="2023-08" db="EMBL/GenBank/DDBJ databases">
        <title>Arthrobacter horti sp. nov., isolated from forest soil.</title>
        <authorList>
            <person name="Park M."/>
        </authorList>
    </citation>
    <scope>NUCLEOTIDE SEQUENCE [LARGE SCALE GENOMIC DNA]</scope>
    <source>
        <strain evidence="3 4">YJM1</strain>
    </source>
</reference>
<dbReference type="RefSeq" id="WP_305994803.1">
    <property type="nucleotide sequence ID" value="NZ_JAVALS010000001.1"/>
</dbReference>
<dbReference type="InterPro" id="IPR028087">
    <property type="entry name" value="Tad_N"/>
</dbReference>
<name>A0ABT9IJJ1_9MICC</name>
<dbReference type="Proteomes" id="UP001232725">
    <property type="component" value="Unassembled WGS sequence"/>
</dbReference>
<dbReference type="Pfam" id="PF13400">
    <property type="entry name" value="Tad"/>
    <property type="match status" value="1"/>
</dbReference>
<organism evidence="3 4">
    <name type="scientific">Arthrobacter horti</name>
    <dbReference type="NCBI Taxonomy" id="3068273"/>
    <lineage>
        <taxon>Bacteria</taxon>
        <taxon>Bacillati</taxon>
        <taxon>Actinomycetota</taxon>
        <taxon>Actinomycetes</taxon>
        <taxon>Micrococcales</taxon>
        <taxon>Micrococcaceae</taxon>
        <taxon>Arthrobacter</taxon>
    </lineage>
</organism>
<keyword evidence="4" id="KW-1185">Reference proteome</keyword>
<evidence type="ECO:0000256" key="1">
    <source>
        <dbReference type="SAM" id="Phobius"/>
    </source>
</evidence>
<accession>A0ABT9IJJ1</accession>
<sequence>MRKVGHSSRKDEGGAVAVVVAILAVVLIGAGALAVDMGRIAEKRGQLQNSADAGALAAAAYCAANAVDTCPSTAFSEAQAQADQYAQANKRTPSENLAPVQTVFPDNHTVQVTAATDDNGLAMTLAKALGITSVKVKATATASWGGPAGGPGAFPMTFAHCQFQDGSEQYIFTQGTTSCATDSPSGGVIPGGFEWTSPNVPGQPCTVKVQLDPATGKYYVPASPGAPMPHGSLGCTPSYFASKLNSVILIPVWDGTTNGLTGSKSWYYVKGFAAFFLEGYSFPGTTTSNWNPPPPQKTSANGLYGHFVEFVADPKDYFGSGYTGGGVTLPPRLIK</sequence>
<gene>
    <name evidence="3" type="ORF">Q9R02_01155</name>
</gene>
<comment type="caution">
    <text evidence="3">The sequence shown here is derived from an EMBL/GenBank/DDBJ whole genome shotgun (WGS) entry which is preliminary data.</text>
</comment>
<feature type="domain" description="Putative Flp pilus-assembly TadG-like N-terminal" evidence="2">
    <location>
        <begin position="14"/>
        <end position="60"/>
    </location>
</feature>
<evidence type="ECO:0000259" key="2">
    <source>
        <dbReference type="Pfam" id="PF13400"/>
    </source>
</evidence>